<accession>A0A255ZPK5</accession>
<dbReference type="RefSeq" id="WP_094486669.1">
    <property type="nucleotide sequence ID" value="NZ_NOXX01000204.1"/>
</dbReference>
<reference evidence="5 6" key="1">
    <citation type="submission" date="2017-07" db="EMBL/GenBank/DDBJ databases">
        <title>Flavobacterium cyanobacteriorum sp. nov., isolated from cyanobacterial aggregates in a eutrophic lake.</title>
        <authorList>
            <person name="Cai H."/>
        </authorList>
    </citation>
    <scope>NUCLEOTIDE SEQUENCE [LARGE SCALE GENOMIC DNA]</scope>
    <source>
        <strain evidence="5 6">TH167</strain>
    </source>
</reference>
<dbReference type="Proteomes" id="UP000216035">
    <property type="component" value="Unassembled WGS sequence"/>
</dbReference>
<dbReference type="OrthoDB" id="9770761at2"/>
<evidence type="ECO:0000259" key="4">
    <source>
        <dbReference type="Pfam" id="PF13525"/>
    </source>
</evidence>
<dbReference type="Pfam" id="PF13525">
    <property type="entry name" value="YfiO"/>
    <property type="match status" value="1"/>
</dbReference>
<proteinExistence type="predicted"/>
<organism evidence="5 6">
    <name type="scientific">Flavobacterium aurantiibacter</name>
    <dbReference type="NCBI Taxonomy" id="2023067"/>
    <lineage>
        <taxon>Bacteria</taxon>
        <taxon>Pseudomonadati</taxon>
        <taxon>Bacteroidota</taxon>
        <taxon>Flavobacteriia</taxon>
        <taxon>Flavobacteriales</taxon>
        <taxon>Flavobacteriaceae</taxon>
        <taxon>Flavobacterium</taxon>
    </lineage>
</organism>
<name>A0A255ZPK5_9FLAO</name>
<protein>
    <submittedName>
        <fullName evidence="5">Outer membrane protein assembly factor BamD</fullName>
    </submittedName>
</protein>
<comment type="caution">
    <text evidence="5">The sequence shown here is derived from an EMBL/GenBank/DDBJ whole genome shotgun (WGS) entry which is preliminary data.</text>
</comment>
<feature type="domain" description="Outer membrane lipoprotein BamD-like" evidence="4">
    <location>
        <begin position="28"/>
        <end position="173"/>
    </location>
</feature>
<keyword evidence="1" id="KW-0732">Signal</keyword>
<evidence type="ECO:0000256" key="1">
    <source>
        <dbReference type="ARBA" id="ARBA00022729"/>
    </source>
</evidence>
<dbReference type="EMBL" id="NOXX01000204">
    <property type="protein sequence ID" value="OYQ43433.1"/>
    <property type="molecule type" value="Genomic_DNA"/>
</dbReference>
<dbReference type="NCBIfam" id="TIGR03302">
    <property type="entry name" value="OM_YfiO"/>
    <property type="match status" value="1"/>
</dbReference>
<evidence type="ECO:0000256" key="2">
    <source>
        <dbReference type="ARBA" id="ARBA00023136"/>
    </source>
</evidence>
<keyword evidence="6" id="KW-1185">Reference proteome</keyword>
<evidence type="ECO:0000313" key="5">
    <source>
        <dbReference type="EMBL" id="OYQ43433.1"/>
    </source>
</evidence>
<dbReference type="AlphaFoldDB" id="A0A255ZPK5"/>
<dbReference type="InterPro" id="IPR039565">
    <property type="entry name" value="BamD-like"/>
</dbReference>
<keyword evidence="3" id="KW-0998">Cell outer membrane</keyword>
<dbReference type="InterPro" id="IPR017689">
    <property type="entry name" value="BamD"/>
</dbReference>
<sequence>MKRFFALFLVLMVLASCSEYQKALKNEDVAQKYKIGEKMYEAKKYQKALRLFEQIAPTYRGKPQAEKLFYMYGKSFYAEKEFYSAGYQFDNFVSSYPRSEKIEEAAYLGAISYSKLSPRYSLDQVDTYKAIDKLQSFIDNYPDSKYLAEANDVVKQLREKIEKKNFEIAKQYNTISDHKSALVALDIFLGEFPGTPFKEEALYYRFDSAYQLAINSIESKKEERLLAAKQAHATLIKFAPESKFRKKADEMLEQLNNDLKSFSK</sequence>
<dbReference type="SUPFAM" id="SSF48452">
    <property type="entry name" value="TPR-like"/>
    <property type="match status" value="1"/>
</dbReference>
<dbReference type="InterPro" id="IPR011990">
    <property type="entry name" value="TPR-like_helical_dom_sf"/>
</dbReference>
<keyword evidence="2" id="KW-0472">Membrane</keyword>
<gene>
    <name evidence="5" type="ORF">CHX27_10160</name>
</gene>
<evidence type="ECO:0000256" key="3">
    <source>
        <dbReference type="ARBA" id="ARBA00023237"/>
    </source>
</evidence>
<evidence type="ECO:0000313" key="6">
    <source>
        <dbReference type="Proteomes" id="UP000216035"/>
    </source>
</evidence>
<dbReference type="Gene3D" id="1.25.40.10">
    <property type="entry name" value="Tetratricopeptide repeat domain"/>
    <property type="match status" value="1"/>
</dbReference>
<dbReference type="PROSITE" id="PS51257">
    <property type="entry name" value="PROKAR_LIPOPROTEIN"/>
    <property type="match status" value="1"/>
</dbReference>